<dbReference type="EMBL" id="LGRX02010705">
    <property type="protein sequence ID" value="KAK3269870.1"/>
    <property type="molecule type" value="Genomic_DNA"/>
</dbReference>
<protein>
    <recommendedName>
        <fullName evidence="4">EF-hand domain-containing protein</fullName>
    </recommendedName>
</protein>
<dbReference type="PANTHER" id="PTHR16306">
    <property type="entry name" value="TRANSLIN-ASSOCIATED FACTOR X-INTERACTING PROTEIN 1"/>
    <property type="match status" value="1"/>
</dbReference>
<dbReference type="AlphaFoldDB" id="A0AAE0L310"/>
<name>A0AAE0L310_9CHLO</name>
<dbReference type="GO" id="GO:0005737">
    <property type="term" value="C:cytoplasm"/>
    <property type="evidence" value="ECO:0007669"/>
    <property type="project" value="TreeGrafter"/>
</dbReference>
<accession>A0AAE0L310</accession>
<reference evidence="2 3" key="1">
    <citation type="journal article" date="2015" name="Genome Biol. Evol.">
        <title>Comparative Genomics of a Bacterivorous Green Alga Reveals Evolutionary Causalities and Consequences of Phago-Mixotrophic Mode of Nutrition.</title>
        <authorList>
            <person name="Burns J.A."/>
            <person name="Paasch A."/>
            <person name="Narechania A."/>
            <person name="Kim E."/>
        </authorList>
    </citation>
    <scope>NUCLEOTIDE SEQUENCE [LARGE SCALE GENOMIC DNA]</scope>
    <source>
        <strain evidence="2 3">PLY_AMNH</strain>
    </source>
</reference>
<dbReference type="InterPro" id="IPR011992">
    <property type="entry name" value="EF-hand-dom_pair"/>
</dbReference>
<dbReference type="PANTHER" id="PTHR16306:SF1">
    <property type="entry name" value="CHROMOSOME UNDETERMINED SCAFFOLD_7, WHOLE GENOME SHOTGUN SEQUENCE"/>
    <property type="match status" value="1"/>
</dbReference>
<evidence type="ECO:0000313" key="3">
    <source>
        <dbReference type="Proteomes" id="UP001190700"/>
    </source>
</evidence>
<comment type="caution">
    <text evidence="2">The sequence shown here is derived from an EMBL/GenBank/DDBJ whole genome shotgun (WGS) entry which is preliminary data.</text>
</comment>
<dbReference type="Proteomes" id="UP001190700">
    <property type="component" value="Unassembled WGS sequence"/>
</dbReference>
<proteinExistence type="predicted"/>
<evidence type="ECO:0000313" key="2">
    <source>
        <dbReference type="EMBL" id="KAK3269870.1"/>
    </source>
</evidence>
<dbReference type="Gene3D" id="1.10.238.10">
    <property type="entry name" value="EF-hand"/>
    <property type="match status" value="1"/>
</dbReference>
<evidence type="ECO:0000256" key="1">
    <source>
        <dbReference type="SAM" id="MobiDB-lite"/>
    </source>
</evidence>
<organism evidence="2 3">
    <name type="scientific">Cymbomonas tetramitiformis</name>
    <dbReference type="NCBI Taxonomy" id="36881"/>
    <lineage>
        <taxon>Eukaryota</taxon>
        <taxon>Viridiplantae</taxon>
        <taxon>Chlorophyta</taxon>
        <taxon>Pyramimonadophyceae</taxon>
        <taxon>Pyramimonadales</taxon>
        <taxon>Pyramimonadaceae</taxon>
        <taxon>Cymbomonas</taxon>
    </lineage>
</organism>
<dbReference type="SUPFAM" id="SSF47473">
    <property type="entry name" value="EF-hand"/>
    <property type="match status" value="1"/>
</dbReference>
<keyword evidence="3" id="KW-1185">Reference proteome</keyword>
<feature type="region of interest" description="Disordered" evidence="1">
    <location>
        <begin position="283"/>
        <end position="313"/>
    </location>
</feature>
<sequence>MWCSAYRPVPTIGDQRHEAGADSPMPAPRADEQHGGLPVHDAATPQAAHTPLPSRLGRPTTVTARVAVSANGSPPGGVEASTPTMSSLVSVSNGFPSSNDASGGAVSHTRVRMLSLKQMKELMTEVYASKAKSDARSTSSGTVMETMQQHLYTFLNQKFGLRALVLEWAGSILSAVDRFTTSDSEVASFGKILSGTIDEGFHLKQHQLSETVVELLRAYLKSKHHYRRDNEIAAMLQKRLTGFVYEEEWIDIVRYMYNHQDSVILIQRIKGLAESWAVRDDPAGRRGVAASPVKGGSTSPSPRKGPAAGAKRAQRKVPFNDLLQVFLFHNLDCHEQNLSQLVAATREVDLSGTGLLNHEQFQQFCENVHPAMTLRDIQDLADSLDTHGTGTITSSCAITALSAELSRGAGKG</sequence>
<evidence type="ECO:0008006" key="4">
    <source>
        <dbReference type="Google" id="ProtNLM"/>
    </source>
</evidence>
<gene>
    <name evidence="2" type="ORF">CYMTET_21711</name>
</gene>
<feature type="region of interest" description="Disordered" evidence="1">
    <location>
        <begin position="1"/>
        <end position="60"/>
    </location>
</feature>